<feature type="compositionally biased region" description="Basic residues" evidence="4">
    <location>
        <begin position="21"/>
        <end position="35"/>
    </location>
</feature>
<comment type="caution">
    <text evidence="5">The sequence shown here is derived from an EMBL/GenBank/DDBJ whole genome shotgun (WGS) entry which is preliminary data.</text>
</comment>
<dbReference type="GO" id="GO:0003700">
    <property type="term" value="F:DNA-binding transcription factor activity"/>
    <property type="evidence" value="ECO:0007669"/>
    <property type="project" value="InterPro"/>
</dbReference>
<accession>A0A6D2HYM3</accession>
<evidence type="ECO:0000313" key="6">
    <source>
        <dbReference type="Proteomes" id="UP000467841"/>
    </source>
</evidence>
<name>A0A6D2HYM3_9BRAS</name>
<keyword evidence="2" id="KW-0805">Transcription regulation</keyword>
<dbReference type="PANTHER" id="PTHR33388">
    <property type="entry name" value="OS01G0212500 PROTEIN"/>
    <property type="match status" value="1"/>
</dbReference>
<dbReference type="AlphaFoldDB" id="A0A6D2HYM3"/>
<dbReference type="InterPro" id="IPR040356">
    <property type="entry name" value="SPEAR"/>
</dbReference>
<gene>
    <name evidence="5" type="ORF">MERR_LOCUS6314</name>
</gene>
<keyword evidence="6" id="KW-1185">Reference proteome</keyword>
<organism evidence="5 6">
    <name type="scientific">Microthlaspi erraticum</name>
    <dbReference type="NCBI Taxonomy" id="1685480"/>
    <lineage>
        <taxon>Eukaryota</taxon>
        <taxon>Viridiplantae</taxon>
        <taxon>Streptophyta</taxon>
        <taxon>Embryophyta</taxon>
        <taxon>Tracheophyta</taxon>
        <taxon>Spermatophyta</taxon>
        <taxon>Magnoliopsida</taxon>
        <taxon>eudicotyledons</taxon>
        <taxon>Gunneridae</taxon>
        <taxon>Pentapetalae</taxon>
        <taxon>rosids</taxon>
        <taxon>malvids</taxon>
        <taxon>Brassicales</taxon>
        <taxon>Brassicaceae</taxon>
        <taxon>Coluteocarpeae</taxon>
        <taxon>Microthlaspi</taxon>
    </lineage>
</organism>
<evidence type="ECO:0000256" key="2">
    <source>
        <dbReference type="ARBA" id="ARBA00023015"/>
    </source>
</evidence>
<dbReference type="Proteomes" id="UP000467841">
    <property type="component" value="Unassembled WGS sequence"/>
</dbReference>
<sequence length="280" mass="31015">MCSNTSSGSYGDLQDDYSGSCRKKQKKDNKVRRRGPGVAELEKIRLLEEENKSPSLPIPHSSSSSVPNIDHHTLFAPPPLPPPPDSLLYSTLPIFRSPARTTATAGGGSDLLMMPPKFSFPFSSYLANGSSLTDLIPQAPVFQRKMVSAKRPFLTCNLPKASVGSTKTIPRETKPNRSIDMRLISPVQDSGTTICNPIAIDSPASIPRHYPMFIPLSLQYEQQQQQQQQQDFDESMQRRSKKPFYSFIPSDDRCSGVQEQRACERYGSAADHGIDLSLKL</sequence>
<feature type="compositionally biased region" description="Low complexity" evidence="4">
    <location>
        <begin position="53"/>
        <end position="67"/>
    </location>
</feature>
<evidence type="ECO:0000256" key="4">
    <source>
        <dbReference type="SAM" id="MobiDB-lite"/>
    </source>
</evidence>
<evidence type="ECO:0000256" key="1">
    <source>
        <dbReference type="ARBA" id="ARBA00022491"/>
    </source>
</evidence>
<feature type="compositionally biased region" description="Basic and acidic residues" evidence="4">
    <location>
        <begin position="40"/>
        <end position="52"/>
    </location>
</feature>
<reference evidence="5" key="1">
    <citation type="submission" date="2020-01" db="EMBL/GenBank/DDBJ databases">
        <authorList>
            <person name="Mishra B."/>
        </authorList>
    </citation>
    <scope>NUCLEOTIDE SEQUENCE [LARGE SCALE GENOMIC DNA]</scope>
</reference>
<keyword evidence="3" id="KW-0804">Transcription</keyword>
<dbReference type="PANTHER" id="PTHR33388:SF1">
    <property type="entry name" value="PROTEIN SPEAR2"/>
    <property type="match status" value="1"/>
</dbReference>
<keyword evidence="1" id="KW-0678">Repressor</keyword>
<dbReference type="OrthoDB" id="1189784at2759"/>
<feature type="region of interest" description="Disordered" evidence="4">
    <location>
        <begin position="1"/>
        <end position="69"/>
    </location>
</feature>
<proteinExistence type="predicted"/>
<evidence type="ECO:0000256" key="3">
    <source>
        <dbReference type="ARBA" id="ARBA00023163"/>
    </source>
</evidence>
<evidence type="ECO:0000313" key="5">
    <source>
        <dbReference type="EMBL" id="CAA7019079.1"/>
    </source>
</evidence>
<protein>
    <submittedName>
        <fullName evidence="5">Uncharacterized protein</fullName>
    </submittedName>
</protein>
<dbReference type="EMBL" id="CACVBM020000443">
    <property type="protein sequence ID" value="CAA7019079.1"/>
    <property type="molecule type" value="Genomic_DNA"/>
</dbReference>